<dbReference type="InterPro" id="IPR058031">
    <property type="entry name" value="AAA_lid_NorR"/>
</dbReference>
<dbReference type="PROSITE" id="PS00676">
    <property type="entry name" value="SIGMA54_INTERACT_2"/>
    <property type="match status" value="1"/>
</dbReference>
<evidence type="ECO:0000256" key="1">
    <source>
        <dbReference type="ARBA" id="ARBA00022741"/>
    </source>
</evidence>
<keyword evidence="8" id="KW-1185">Reference proteome</keyword>
<dbReference type="PROSITE" id="PS50045">
    <property type="entry name" value="SIGMA54_INTERACT_4"/>
    <property type="match status" value="1"/>
</dbReference>
<dbReference type="SUPFAM" id="SSF52540">
    <property type="entry name" value="P-loop containing nucleoside triphosphate hydrolases"/>
    <property type="match status" value="1"/>
</dbReference>
<dbReference type="SUPFAM" id="SSF46689">
    <property type="entry name" value="Homeodomain-like"/>
    <property type="match status" value="1"/>
</dbReference>
<name>A0AA90NUK1_9GAMM</name>
<protein>
    <submittedName>
        <fullName evidence="7">Sigma 54-interacting transcriptional regulator</fullName>
    </submittedName>
</protein>
<dbReference type="InterPro" id="IPR025943">
    <property type="entry name" value="Sigma_54_int_dom_ATP-bd_2"/>
</dbReference>
<dbReference type="PANTHER" id="PTHR32071:SF35">
    <property type="entry name" value="ANAEROBIC NITRIC OXIDE REDUCTASE TRANSCRIPTION REGULATOR NORR"/>
    <property type="match status" value="1"/>
</dbReference>
<dbReference type="PANTHER" id="PTHR32071">
    <property type="entry name" value="TRANSCRIPTIONAL REGULATORY PROTEIN"/>
    <property type="match status" value="1"/>
</dbReference>
<evidence type="ECO:0000256" key="2">
    <source>
        <dbReference type="ARBA" id="ARBA00022840"/>
    </source>
</evidence>
<comment type="caution">
    <text evidence="7">The sequence shown here is derived from an EMBL/GenBank/DDBJ whole genome shotgun (WGS) entry which is preliminary data.</text>
</comment>
<dbReference type="InterPro" id="IPR009057">
    <property type="entry name" value="Homeodomain-like_sf"/>
</dbReference>
<accession>A0AA90NUK1</accession>
<dbReference type="Gene3D" id="1.10.10.60">
    <property type="entry name" value="Homeodomain-like"/>
    <property type="match status" value="1"/>
</dbReference>
<dbReference type="InterPro" id="IPR025944">
    <property type="entry name" value="Sigma_54_int_dom_CS"/>
</dbReference>
<keyword evidence="2" id="KW-0067">ATP-binding</keyword>
<evidence type="ECO:0000256" key="4">
    <source>
        <dbReference type="ARBA" id="ARBA00023125"/>
    </source>
</evidence>
<reference evidence="7 8" key="1">
    <citation type="journal article" date="2023" name="bioRxiv">
        <title>An intranuclear bacterial parasite of deep-sea mussels expresses apoptosis inhibitors acquired from its host.</title>
        <authorList>
            <person name="Gonzalez Porras M.A."/>
            <person name="Assie A."/>
            <person name="Tietjen M."/>
            <person name="Violette M."/>
            <person name="Kleiner M."/>
            <person name="Gruber-Vodicka H."/>
            <person name="Dubilier N."/>
            <person name="Leisch N."/>
        </authorList>
    </citation>
    <scope>NUCLEOTIDE SEQUENCE [LARGE SCALE GENOMIC DNA]</scope>
    <source>
        <strain evidence="7">IAP13</strain>
    </source>
</reference>
<dbReference type="Proteomes" id="UP001178148">
    <property type="component" value="Unassembled WGS sequence"/>
</dbReference>
<keyword evidence="1" id="KW-0547">Nucleotide-binding</keyword>
<dbReference type="GO" id="GO:0003677">
    <property type="term" value="F:DNA binding"/>
    <property type="evidence" value="ECO:0007669"/>
    <property type="project" value="UniProtKB-KW"/>
</dbReference>
<sequence length="263" mass="29347">MKSAGAFTGADKNRAGKFSLADGGTLFLDEIGELPLAAQSKILRAIQSNEIQPVGQDNIKEVDVRIVAATNRDLKEEVGEGRFRADLYHRLAVYPIRVPRLYERIGDVQILAGYFVEQTRRKLGLAQLKITEQAVAHLTQYNWPSNVRELEHVVSRATLKARARQLGKAIIAIDTVDCGELNIVREELPIEIIAENALPSGVGIRETLPLKSETENFQKQLISRILKEEEGNWAAAARRLSTDRANLNRIAKRLHIQVVKSIV</sequence>
<feature type="domain" description="Sigma-54 factor interaction" evidence="6">
    <location>
        <begin position="1"/>
        <end position="159"/>
    </location>
</feature>
<dbReference type="Gene3D" id="1.10.8.60">
    <property type="match status" value="1"/>
</dbReference>
<dbReference type="EMBL" id="JASXSV010000005">
    <property type="protein sequence ID" value="MDP0588498.1"/>
    <property type="molecule type" value="Genomic_DNA"/>
</dbReference>
<keyword evidence="5" id="KW-0804">Transcription</keyword>
<dbReference type="CDD" id="cd00009">
    <property type="entry name" value="AAA"/>
    <property type="match status" value="1"/>
</dbReference>
<gene>
    <name evidence="7" type="ORF">QS748_04635</name>
</gene>
<evidence type="ECO:0000259" key="6">
    <source>
        <dbReference type="PROSITE" id="PS50045"/>
    </source>
</evidence>
<dbReference type="Pfam" id="PF25601">
    <property type="entry name" value="AAA_lid_14"/>
    <property type="match status" value="1"/>
</dbReference>
<dbReference type="Gene3D" id="3.40.50.300">
    <property type="entry name" value="P-loop containing nucleotide triphosphate hydrolases"/>
    <property type="match status" value="1"/>
</dbReference>
<evidence type="ECO:0000256" key="5">
    <source>
        <dbReference type="ARBA" id="ARBA00023163"/>
    </source>
</evidence>
<keyword evidence="4" id="KW-0238">DNA-binding</keyword>
<dbReference type="GO" id="GO:0006355">
    <property type="term" value="P:regulation of DNA-templated transcription"/>
    <property type="evidence" value="ECO:0007669"/>
    <property type="project" value="InterPro"/>
</dbReference>
<keyword evidence="3" id="KW-0805">Transcription regulation</keyword>
<dbReference type="InterPro" id="IPR002078">
    <property type="entry name" value="Sigma_54_int"/>
</dbReference>
<dbReference type="InterPro" id="IPR027417">
    <property type="entry name" value="P-loop_NTPase"/>
</dbReference>
<evidence type="ECO:0000256" key="3">
    <source>
        <dbReference type="ARBA" id="ARBA00023015"/>
    </source>
</evidence>
<dbReference type="Pfam" id="PF00158">
    <property type="entry name" value="Sigma54_activat"/>
    <property type="match status" value="1"/>
</dbReference>
<evidence type="ECO:0000313" key="8">
    <source>
        <dbReference type="Proteomes" id="UP001178148"/>
    </source>
</evidence>
<dbReference type="GO" id="GO:0005524">
    <property type="term" value="F:ATP binding"/>
    <property type="evidence" value="ECO:0007669"/>
    <property type="project" value="UniProtKB-KW"/>
</dbReference>
<dbReference type="AlphaFoldDB" id="A0AA90NUK1"/>
<evidence type="ECO:0000313" key="7">
    <source>
        <dbReference type="EMBL" id="MDP0588498.1"/>
    </source>
</evidence>
<proteinExistence type="predicted"/>
<dbReference type="PROSITE" id="PS00688">
    <property type="entry name" value="SIGMA54_INTERACT_3"/>
    <property type="match status" value="1"/>
</dbReference>
<organism evidence="7 8">
    <name type="scientific">Candidatus Endonucleibacter bathymodioli</name>
    <dbReference type="NCBI Taxonomy" id="539814"/>
    <lineage>
        <taxon>Bacteria</taxon>
        <taxon>Pseudomonadati</taxon>
        <taxon>Pseudomonadota</taxon>
        <taxon>Gammaproteobacteria</taxon>
        <taxon>Oceanospirillales</taxon>
        <taxon>Endozoicomonadaceae</taxon>
        <taxon>Candidatus Endonucleibacter</taxon>
    </lineage>
</organism>